<gene>
    <name evidence="4" type="ORF">CRI94_07820</name>
</gene>
<evidence type="ECO:0000313" key="4">
    <source>
        <dbReference type="EMBL" id="PEN13952.1"/>
    </source>
</evidence>
<sequence length="361" mass="38166">MSRLSLPMRFVSLRHFALLFALLFVAGTSSVAAQSVPEESIPELTGRVVDSADMLAPTTEQVITRQLKQLEDSTGNQVAVLTVESLDGYAIEDYSLAVARAWQLGTSDFDNGVLITVAKQERRMRIEVGFGLEGQLPDATADRIIRHEMRPRFRDGDFDTGVRAGVTAVVQSIEGTYEPPETTSDGVPPRVGGLFALILGAVFGVLPAYLLLTGTAKNGLGCMLIGILFLGFIPLVGTVAFFSGLGLVLFGESVFAFLFPLIGVPVALIAFIWHLVLILRSDDVQEMRDKFQEGETIKRDLKVGWLHLPASMWTKSTVVTSSGGGFSSGGFSSGGGGFSSSVGGFSGGGGSFGGGGASGSW</sequence>
<dbReference type="Pfam" id="PF04536">
    <property type="entry name" value="TPM_phosphatase"/>
    <property type="match status" value="1"/>
</dbReference>
<protein>
    <recommendedName>
        <fullName evidence="3">TPM domain-containing protein</fullName>
    </recommendedName>
</protein>
<dbReference type="AlphaFoldDB" id="A0A2A8CZ22"/>
<dbReference type="OrthoDB" id="9810918at2"/>
<comment type="caution">
    <text evidence="4">The sequence shown here is derived from an EMBL/GenBank/DDBJ whole genome shotgun (WGS) entry which is preliminary data.</text>
</comment>
<organism evidence="4 5">
    <name type="scientific">Longibacter salinarum</name>
    <dbReference type="NCBI Taxonomy" id="1850348"/>
    <lineage>
        <taxon>Bacteria</taxon>
        <taxon>Pseudomonadati</taxon>
        <taxon>Rhodothermota</taxon>
        <taxon>Rhodothermia</taxon>
        <taxon>Rhodothermales</taxon>
        <taxon>Salisaetaceae</taxon>
        <taxon>Longibacter</taxon>
    </lineage>
</organism>
<evidence type="ECO:0000259" key="3">
    <source>
        <dbReference type="Pfam" id="PF04536"/>
    </source>
</evidence>
<keyword evidence="2" id="KW-0732">Signal</keyword>
<name>A0A2A8CZ22_9BACT</name>
<feature type="transmembrane region" description="Helical" evidence="1">
    <location>
        <begin position="224"/>
        <end position="250"/>
    </location>
</feature>
<feature type="chain" id="PRO_5012992908" description="TPM domain-containing protein" evidence="2">
    <location>
        <begin position="33"/>
        <end position="361"/>
    </location>
</feature>
<evidence type="ECO:0000256" key="2">
    <source>
        <dbReference type="SAM" id="SignalP"/>
    </source>
</evidence>
<dbReference type="PANTHER" id="PTHR30373:SF2">
    <property type="entry name" value="UPF0603 PROTEIN YGCG"/>
    <property type="match status" value="1"/>
</dbReference>
<feature type="transmembrane region" description="Helical" evidence="1">
    <location>
        <begin position="256"/>
        <end position="279"/>
    </location>
</feature>
<keyword evidence="5" id="KW-1185">Reference proteome</keyword>
<reference evidence="4 5" key="1">
    <citation type="submission" date="2017-10" db="EMBL/GenBank/DDBJ databases">
        <title>Draft genome of Longibacter Salinarum.</title>
        <authorList>
            <person name="Goh K.M."/>
            <person name="Shamsir M.S."/>
            <person name="Lim S.W."/>
        </authorList>
    </citation>
    <scope>NUCLEOTIDE SEQUENCE [LARGE SCALE GENOMIC DNA]</scope>
    <source>
        <strain evidence="4 5">KCTC 52045</strain>
    </source>
</reference>
<dbReference type="EMBL" id="PDEQ01000003">
    <property type="protein sequence ID" value="PEN13952.1"/>
    <property type="molecule type" value="Genomic_DNA"/>
</dbReference>
<feature type="signal peptide" evidence="2">
    <location>
        <begin position="1"/>
        <end position="32"/>
    </location>
</feature>
<feature type="transmembrane region" description="Helical" evidence="1">
    <location>
        <begin position="191"/>
        <end position="212"/>
    </location>
</feature>
<dbReference type="InterPro" id="IPR007621">
    <property type="entry name" value="TPM_dom"/>
</dbReference>
<keyword evidence="1" id="KW-0472">Membrane</keyword>
<keyword evidence="1" id="KW-1133">Transmembrane helix</keyword>
<evidence type="ECO:0000256" key="1">
    <source>
        <dbReference type="SAM" id="Phobius"/>
    </source>
</evidence>
<feature type="domain" description="TPM" evidence="3">
    <location>
        <begin position="48"/>
        <end position="171"/>
    </location>
</feature>
<dbReference type="PANTHER" id="PTHR30373">
    <property type="entry name" value="UPF0603 PROTEIN YGCG"/>
    <property type="match status" value="1"/>
</dbReference>
<proteinExistence type="predicted"/>
<keyword evidence="1" id="KW-0812">Transmembrane</keyword>
<accession>A0A2A8CZ22</accession>
<dbReference type="Gene3D" id="3.10.310.50">
    <property type="match status" value="1"/>
</dbReference>
<dbReference type="Proteomes" id="UP000220102">
    <property type="component" value="Unassembled WGS sequence"/>
</dbReference>
<evidence type="ECO:0000313" key="5">
    <source>
        <dbReference type="Proteomes" id="UP000220102"/>
    </source>
</evidence>